<feature type="domain" description="Myb-like" evidence="2">
    <location>
        <begin position="12"/>
        <end position="81"/>
    </location>
</feature>
<sequence length="483" mass="53246">MATPSNEPFFPKDRKRSAHWSDSDTDILVEVLLRERDTGRTVDNGFKPEVWKEAARLLENSNFVGGPKTPEACRSRWQRLQRDYRLAKEMEVLPGFSWDHNTHRLSASAEAWMNAEKEMDAYKYRKIHLPHYNSLAILCANDSCRRAPRNTKTRHTSISSSSSLMNLSTPNPNPNPNPPTPAQMAQVPQSVSMAQVGHLSRQHSHSNLPTSGQMAPISTGQHHSHGHPGMHDPGNGNGLVQLGGATLQTDHNVFSWESGEQGGGEGDFDGSFGLPNGSQPFLPQKRAMPFDTSLLNGSSQQPHMIPQGSPPKKPRTSSRPMITHQLSGMHQSGPFGYPLQNTGNPGHLDTGNPGHGPNTGSGNKGDRHSPEFSTSTPAMLNHPLLQTPPGLRIKPYSPPTPGSAPNLTLQTPEMTVAGLTEAQRRTEALLQLQLQETEMRDEDMVEVMAEFEVNVAAADTYLAIKREPLRKMWLTNLVKRRNL</sequence>
<feature type="compositionally biased region" description="Low complexity" evidence="1">
    <location>
        <begin position="156"/>
        <end position="170"/>
    </location>
</feature>
<dbReference type="InterPro" id="IPR001005">
    <property type="entry name" value="SANT/Myb"/>
</dbReference>
<dbReference type="PANTHER" id="PTHR46929">
    <property type="entry name" value="EXPRESSED PROTEIN"/>
    <property type="match status" value="1"/>
</dbReference>
<feature type="compositionally biased region" description="Polar residues" evidence="1">
    <location>
        <begin position="293"/>
        <end position="302"/>
    </location>
</feature>
<dbReference type="AlphaFoldDB" id="A0A0D0VEF1"/>
<accession>A0A0D0VEF1</accession>
<dbReference type="InterPro" id="IPR024752">
    <property type="entry name" value="Myb/SANT-like_dom"/>
</dbReference>
<proteinExistence type="predicted"/>
<feature type="region of interest" description="Disordered" evidence="1">
    <location>
        <begin position="147"/>
        <end position="243"/>
    </location>
</feature>
<reference evidence="3" key="1">
    <citation type="submission" date="2015-01" db="EMBL/GenBank/DDBJ databases">
        <title>The Genome Sequence of Cryptococcus gattii CA1280.</title>
        <authorList>
            <consortium name="The Broad Institute Genomics Platform"/>
            <person name="Cuomo C."/>
            <person name="Litvintseva A."/>
            <person name="Chen Y."/>
            <person name="Heitman J."/>
            <person name="Sun S."/>
            <person name="Springer D."/>
            <person name="Dromer F."/>
            <person name="Young S."/>
            <person name="Zeng Q."/>
            <person name="Gargeya S."/>
            <person name="Abouelleil A."/>
            <person name="Alvarado L."/>
            <person name="Chapman S.B."/>
            <person name="Gainer-Dewar J."/>
            <person name="Goldberg J."/>
            <person name="Griggs A."/>
            <person name="Gujja S."/>
            <person name="Hansen M."/>
            <person name="Howarth C."/>
            <person name="Imamovic A."/>
            <person name="Larimer J."/>
            <person name="Murphy C."/>
            <person name="Naylor J."/>
            <person name="Pearson M."/>
            <person name="Priest M."/>
            <person name="Roberts A."/>
            <person name="Saif S."/>
            <person name="Shea T."/>
            <person name="Sykes S."/>
            <person name="Wortman J."/>
            <person name="Nusbaum C."/>
            <person name="Birren B."/>
        </authorList>
    </citation>
    <scope>NUCLEOTIDE SEQUENCE [LARGE SCALE GENOMIC DNA]</scope>
    <source>
        <strain evidence="3">CA1280</strain>
    </source>
</reference>
<dbReference type="Pfam" id="PF12776">
    <property type="entry name" value="Myb_DNA-bind_3"/>
    <property type="match status" value="1"/>
</dbReference>
<feature type="region of interest" description="Disordered" evidence="1">
    <location>
        <begin position="340"/>
        <end position="378"/>
    </location>
</feature>
<dbReference type="PROSITE" id="PS50090">
    <property type="entry name" value="MYB_LIKE"/>
    <property type="match status" value="1"/>
</dbReference>
<organism evidence="3">
    <name type="scientific">Cryptococcus bacillisporus CA1280</name>
    <dbReference type="NCBI Taxonomy" id="1296109"/>
    <lineage>
        <taxon>Eukaryota</taxon>
        <taxon>Fungi</taxon>
        <taxon>Dikarya</taxon>
        <taxon>Basidiomycota</taxon>
        <taxon>Agaricomycotina</taxon>
        <taxon>Tremellomycetes</taxon>
        <taxon>Tremellales</taxon>
        <taxon>Cryptococcaceae</taxon>
        <taxon>Cryptococcus</taxon>
        <taxon>Cryptococcus gattii species complex</taxon>
    </lineage>
</organism>
<feature type="compositionally biased region" description="Polar residues" evidence="1">
    <location>
        <begin position="205"/>
        <end position="221"/>
    </location>
</feature>
<dbReference type="PANTHER" id="PTHR46929:SF3">
    <property type="entry name" value="MYB_SANT-LIKE DOMAIN-CONTAINING PROTEIN"/>
    <property type="match status" value="1"/>
</dbReference>
<protein>
    <recommendedName>
        <fullName evidence="2">Myb-like domain-containing protein</fullName>
    </recommendedName>
</protein>
<evidence type="ECO:0000313" key="3">
    <source>
        <dbReference type="EMBL" id="KIR44914.1"/>
    </source>
</evidence>
<name>A0A0D0VEF1_CRYGA</name>
<feature type="compositionally biased region" description="Gly residues" evidence="1">
    <location>
        <begin position="353"/>
        <end position="363"/>
    </location>
</feature>
<evidence type="ECO:0000256" key="1">
    <source>
        <dbReference type="SAM" id="MobiDB-lite"/>
    </source>
</evidence>
<feature type="compositionally biased region" description="Pro residues" evidence="1">
    <location>
        <begin position="171"/>
        <end position="181"/>
    </location>
</feature>
<dbReference type="OrthoDB" id="2930561at2759"/>
<evidence type="ECO:0000259" key="2">
    <source>
        <dbReference type="PROSITE" id="PS50090"/>
    </source>
</evidence>
<gene>
    <name evidence="3" type="ORF">I312_05887</name>
</gene>
<dbReference type="HOGENOM" id="CLU_565003_0_0_1"/>
<feature type="region of interest" description="Disordered" evidence="1">
    <location>
        <begin position="255"/>
        <end position="320"/>
    </location>
</feature>
<dbReference type="EMBL" id="KN847993">
    <property type="protein sequence ID" value="KIR44914.1"/>
    <property type="molecule type" value="Genomic_DNA"/>
</dbReference>